<dbReference type="EMBL" id="FJUW01000052">
    <property type="protein sequence ID" value="CZT09857.1"/>
    <property type="molecule type" value="Genomic_DNA"/>
</dbReference>
<keyword evidence="2" id="KW-1185">Reference proteome</keyword>
<sequence length="101" mass="11363">MSFFEEYGFHDLMTLVADGAGKRLLKSTGSSAELDKVKHILETIYFDFGPTSEAESTIFSWIPGPQDHTNPNLSLRSLLRVAHTLTTYDGPWLNRSIGLRF</sequence>
<dbReference type="Proteomes" id="UP000178129">
    <property type="component" value="Unassembled WGS sequence"/>
</dbReference>
<evidence type="ECO:0000313" key="2">
    <source>
        <dbReference type="Proteomes" id="UP000178129"/>
    </source>
</evidence>
<gene>
    <name evidence="1" type="ORF">RCO7_15044</name>
</gene>
<dbReference type="InParanoid" id="A0A1E1LH83"/>
<evidence type="ECO:0000313" key="1">
    <source>
        <dbReference type="EMBL" id="CZT09857.1"/>
    </source>
</evidence>
<organism evidence="1 2">
    <name type="scientific">Rhynchosporium graminicola</name>
    <dbReference type="NCBI Taxonomy" id="2792576"/>
    <lineage>
        <taxon>Eukaryota</taxon>
        <taxon>Fungi</taxon>
        <taxon>Dikarya</taxon>
        <taxon>Ascomycota</taxon>
        <taxon>Pezizomycotina</taxon>
        <taxon>Leotiomycetes</taxon>
        <taxon>Helotiales</taxon>
        <taxon>Ploettnerulaceae</taxon>
        <taxon>Rhynchosporium</taxon>
    </lineage>
</organism>
<proteinExistence type="predicted"/>
<dbReference type="AlphaFoldDB" id="A0A1E1LH83"/>
<reference evidence="2" key="1">
    <citation type="submission" date="2016-03" db="EMBL/GenBank/DDBJ databases">
        <authorList>
            <person name="Ploux O."/>
        </authorList>
    </citation>
    <scope>NUCLEOTIDE SEQUENCE [LARGE SCALE GENOMIC DNA]</scope>
    <source>
        <strain evidence="2">UK7</strain>
    </source>
</reference>
<protein>
    <submittedName>
        <fullName evidence="1">Uncharacterized protein</fullName>
    </submittedName>
</protein>
<name>A0A1E1LH83_9HELO</name>
<comment type="caution">
    <text evidence="1">The sequence shown here is derived from an EMBL/GenBank/DDBJ whole genome shotgun (WGS) entry which is preliminary data.</text>
</comment>
<accession>A0A1E1LH83</accession>